<feature type="transmembrane region" description="Helical" evidence="7">
    <location>
        <begin position="336"/>
        <end position="360"/>
    </location>
</feature>
<feature type="transmembrane region" description="Helical" evidence="7">
    <location>
        <begin position="143"/>
        <end position="164"/>
    </location>
</feature>
<accession>A0A9Q3BW62</accession>
<feature type="transmembrane region" description="Helical" evidence="7">
    <location>
        <begin position="205"/>
        <end position="225"/>
    </location>
</feature>
<dbReference type="EMBL" id="AVOT02003072">
    <property type="protein sequence ID" value="MBW0472398.1"/>
    <property type="molecule type" value="Genomic_DNA"/>
</dbReference>
<reference evidence="9" key="1">
    <citation type="submission" date="2021-03" db="EMBL/GenBank/DDBJ databases">
        <title>Draft genome sequence of rust myrtle Austropuccinia psidii MF-1, a brazilian biotype.</title>
        <authorList>
            <person name="Quecine M.C."/>
            <person name="Pachon D.M.R."/>
            <person name="Bonatelli M.L."/>
            <person name="Correr F.H."/>
            <person name="Franceschini L.M."/>
            <person name="Leite T.F."/>
            <person name="Margarido G.R.A."/>
            <person name="Almeida C.A."/>
            <person name="Ferrarezi J.A."/>
            <person name="Labate C.A."/>
        </authorList>
    </citation>
    <scope>NUCLEOTIDE SEQUENCE</scope>
    <source>
        <strain evidence="9">MF-1</strain>
    </source>
</reference>
<dbReference type="GO" id="GO:1902600">
    <property type="term" value="P:proton transmembrane transport"/>
    <property type="evidence" value="ECO:0007669"/>
    <property type="project" value="InterPro"/>
</dbReference>
<protein>
    <recommendedName>
        <fullName evidence="8">Cation/H+ exchanger transmembrane domain-containing protein</fullName>
    </recommendedName>
</protein>
<keyword evidence="6 7" id="KW-0472">Membrane</keyword>
<comment type="caution">
    <text evidence="9">The sequence shown here is derived from an EMBL/GenBank/DDBJ whole genome shotgun (WGS) entry which is preliminary data.</text>
</comment>
<keyword evidence="5" id="KW-0406">Ion transport</keyword>
<feature type="domain" description="Cation/H+ exchanger transmembrane" evidence="8">
    <location>
        <begin position="153"/>
        <end position="537"/>
    </location>
</feature>
<comment type="subcellular location">
    <subcellularLocation>
        <location evidence="1">Membrane</location>
        <topology evidence="1">Multi-pass membrane protein</topology>
    </subcellularLocation>
</comment>
<evidence type="ECO:0000313" key="9">
    <source>
        <dbReference type="EMBL" id="MBW0472398.1"/>
    </source>
</evidence>
<keyword evidence="4 7" id="KW-1133">Transmembrane helix</keyword>
<evidence type="ECO:0000256" key="1">
    <source>
        <dbReference type="ARBA" id="ARBA00004141"/>
    </source>
</evidence>
<dbReference type="OrthoDB" id="2687058at2759"/>
<proteinExistence type="predicted"/>
<keyword evidence="10" id="KW-1185">Reference proteome</keyword>
<name>A0A9Q3BW62_9BASI</name>
<feature type="transmembrane region" description="Helical" evidence="7">
    <location>
        <begin position="417"/>
        <end position="443"/>
    </location>
</feature>
<feature type="transmembrane region" description="Helical" evidence="7">
    <location>
        <begin position="306"/>
        <end position="330"/>
    </location>
</feature>
<feature type="transmembrane region" description="Helical" evidence="7">
    <location>
        <begin position="237"/>
        <end position="259"/>
    </location>
</feature>
<feature type="transmembrane region" description="Helical" evidence="7">
    <location>
        <begin position="271"/>
        <end position="294"/>
    </location>
</feature>
<evidence type="ECO:0000259" key="8">
    <source>
        <dbReference type="Pfam" id="PF00999"/>
    </source>
</evidence>
<dbReference type="GO" id="GO:0015297">
    <property type="term" value="F:antiporter activity"/>
    <property type="evidence" value="ECO:0007669"/>
    <property type="project" value="InterPro"/>
</dbReference>
<evidence type="ECO:0000256" key="7">
    <source>
        <dbReference type="SAM" id="Phobius"/>
    </source>
</evidence>
<evidence type="ECO:0000256" key="4">
    <source>
        <dbReference type="ARBA" id="ARBA00022989"/>
    </source>
</evidence>
<dbReference type="GO" id="GO:0016020">
    <property type="term" value="C:membrane"/>
    <property type="evidence" value="ECO:0007669"/>
    <property type="project" value="UniProtKB-SubCell"/>
</dbReference>
<dbReference type="Proteomes" id="UP000765509">
    <property type="component" value="Unassembled WGS sequence"/>
</dbReference>
<keyword evidence="3 7" id="KW-0812">Transmembrane</keyword>
<evidence type="ECO:0000256" key="5">
    <source>
        <dbReference type="ARBA" id="ARBA00023065"/>
    </source>
</evidence>
<dbReference type="PANTHER" id="PTHR32468:SF0">
    <property type="entry name" value="K(+)_H(+) ANTIPORTER 1"/>
    <property type="match status" value="1"/>
</dbReference>
<dbReference type="AlphaFoldDB" id="A0A9Q3BW62"/>
<dbReference type="InterPro" id="IPR006153">
    <property type="entry name" value="Cation/H_exchanger_TM"/>
</dbReference>
<feature type="transmembrane region" description="Helical" evidence="7">
    <location>
        <begin position="381"/>
        <end position="411"/>
    </location>
</feature>
<feature type="transmembrane region" description="Helical" evidence="7">
    <location>
        <begin position="176"/>
        <end position="193"/>
    </location>
</feature>
<gene>
    <name evidence="9" type="ORF">O181_012113</name>
</gene>
<evidence type="ECO:0000256" key="3">
    <source>
        <dbReference type="ARBA" id="ARBA00022692"/>
    </source>
</evidence>
<evidence type="ECO:0000256" key="2">
    <source>
        <dbReference type="ARBA" id="ARBA00022448"/>
    </source>
</evidence>
<dbReference type="Gene3D" id="1.20.1530.20">
    <property type="match status" value="1"/>
</dbReference>
<dbReference type="Pfam" id="PF00999">
    <property type="entry name" value="Na_H_Exchanger"/>
    <property type="match status" value="1"/>
</dbReference>
<keyword evidence="2" id="KW-0813">Transport</keyword>
<feature type="transmembrane region" description="Helical" evidence="7">
    <location>
        <begin position="455"/>
        <end position="480"/>
    </location>
</feature>
<feature type="transmembrane region" description="Helical" evidence="7">
    <location>
        <begin position="519"/>
        <end position="542"/>
    </location>
</feature>
<sequence length="1001" mass="109054">MTLEPLIPGSVAVWSAHHHHHHRRRRELVTSSIGPSVYVASIVAEHSHPLVNRSSPLPSGSLALFPSPSLASRSGHPFTAHGVMEVDWIFLINSLQLLKVALPNHPILAVVAMSNSSHQRVATSSILDPRHKNPFAFDSTDPLVLFIVQAVIIISVCNLIGLAFRRIRQPQVIAEVIGGIILGPTAFGKIPHFSDTIFPKNSLPFLSLVANIGLILFLFIIGLEVDFKIAKKNWRASLGVALAGLIIPFGIGAAVSVGIYNKFVDHDTVDFSHFLLFICVAFAITAFPVLCRILTELKLLQTQVGMITLSAGVANDVIGWILLALTVALVNSGAGLTALYIILCILGLVLFLVFVVRPAFIELARRSGSFESGPSLGLTCLVFLMTFTTAWFTEILGVHAIFGAFLIGIIIPHDGGFAHSLVAMIEDLVKIFFLPLYFALSGLSTDLTKLNSGILWAWTICILLAAALSKFLPCFAVGLLGGMNWRESGAIGSLMSCKGLVELIVLNIGLNAGVLNSQVFAMFVLMAVVTTFSTTPLTLLFYPESRRRALDRKSSLKRLSYEENSKSNILVVLSQFDHLTGVMTFLKLLQPHPTIQSENQSEKANTSFKSDFSPQVAGLRLLELSQRTTDVMKANEVEETEKLDPLLNIFTTFASLSDVIVSSVSMSIVAEDEFVTEISSEASRLSTQLVILPWCANLSRSPQMDWSIANPIGRMLSARLESAPQYATLVRSLFRNVSSDVGVLLDLGSSNNINESIKASKKSVNQAQPRLFCVFIGGPDDRVALSLTLQLAHHSNALVTVLRVCRTDQPKDVDEPTCSKDSSPRSSHHVMNQMTLHVGQTGKLDTIYPSRSSQTKLVSETNDNLLWAKAEEMAKINKRLIVDTLNTLTPLQAILHEVGKLKLCREFMIITGRSRQGGETHTLELSQLLKQQVGGEVSQSTDLVSRLGIVASSDVRKSLGDVTSALVASQIKCKFLVIQAGRQDKEDDSNKIGVEDMVQSP</sequence>
<dbReference type="PANTHER" id="PTHR32468">
    <property type="entry name" value="CATION/H + ANTIPORTER"/>
    <property type="match status" value="1"/>
</dbReference>
<organism evidence="9 10">
    <name type="scientific">Austropuccinia psidii MF-1</name>
    <dbReference type="NCBI Taxonomy" id="1389203"/>
    <lineage>
        <taxon>Eukaryota</taxon>
        <taxon>Fungi</taxon>
        <taxon>Dikarya</taxon>
        <taxon>Basidiomycota</taxon>
        <taxon>Pucciniomycotina</taxon>
        <taxon>Pucciniomycetes</taxon>
        <taxon>Pucciniales</taxon>
        <taxon>Sphaerophragmiaceae</taxon>
        <taxon>Austropuccinia</taxon>
    </lineage>
</organism>
<evidence type="ECO:0000256" key="6">
    <source>
        <dbReference type="ARBA" id="ARBA00023136"/>
    </source>
</evidence>
<dbReference type="InterPro" id="IPR038770">
    <property type="entry name" value="Na+/solute_symporter_sf"/>
</dbReference>
<evidence type="ECO:0000313" key="10">
    <source>
        <dbReference type="Proteomes" id="UP000765509"/>
    </source>
</evidence>
<dbReference type="InterPro" id="IPR050794">
    <property type="entry name" value="CPA2_transporter"/>
</dbReference>